<evidence type="ECO:0000256" key="2">
    <source>
        <dbReference type="ARBA" id="ARBA00022737"/>
    </source>
</evidence>
<dbReference type="RefSeq" id="WP_166584243.1">
    <property type="nucleotide sequence ID" value="NZ_WWEO01000036.1"/>
</dbReference>
<dbReference type="InterPro" id="IPR051746">
    <property type="entry name" value="Kelch_domain_containing_8"/>
</dbReference>
<proteinExistence type="predicted"/>
<dbReference type="InterPro" id="IPR015915">
    <property type="entry name" value="Kelch-typ_b-propeller"/>
</dbReference>
<gene>
    <name evidence="4" type="ORF">GSY63_02490</name>
</gene>
<keyword evidence="5" id="KW-1185">Reference proteome</keyword>
<comment type="caution">
    <text evidence="4">The sequence shown here is derived from an EMBL/GenBank/DDBJ whole genome shotgun (WGS) entry which is preliminary data.</text>
</comment>
<name>A0A965ZED2_9SPHI</name>
<dbReference type="PANTHER" id="PTHR46260">
    <property type="entry name" value="RING-TYPE DOMAIN-CONTAINING PROTEIN"/>
    <property type="match status" value="1"/>
</dbReference>
<dbReference type="InterPro" id="IPR006652">
    <property type="entry name" value="Kelch_1"/>
</dbReference>
<dbReference type="EMBL" id="WWEO01000036">
    <property type="protein sequence ID" value="NCD68221.1"/>
    <property type="molecule type" value="Genomic_DNA"/>
</dbReference>
<dbReference type="Pfam" id="PF24681">
    <property type="entry name" value="Kelch_KLHDC2_KLHL20_DRC7"/>
    <property type="match status" value="1"/>
</dbReference>
<evidence type="ECO:0000313" key="4">
    <source>
        <dbReference type="EMBL" id="NCD68221.1"/>
    </source>
</evidence>
<reference evidence="4" key="2">
    <citation type="submission" date="2020-10" db="EMBL/GenBank/DDBJ databases">
        <title>Mucilaginibacter sp. nov., isolated from soil.</title>
        <authorList>
            <person name="Jeon C.O."/>
        </authorList>
    </citation>
    <scope>NUCLEOTIDE SEQUENCE</scope>
    <source>
        <strain evidence="4">R11</strain>
    </source>
</reference>
<evidence type="ECO:0000256" key="1">
    <source>
        <dbReference type="ARBA" id="ARBA00022441"/>
    </source>
</evidence>
<evidence type="ECO:0000256" key="3">
    <source>
        <dbReference type="SAM" id="SignalP"/>
    </source>
</evidence>
<evidence type="ECO:0008006" key="6">
    <source>
        <dbReference type="Google" id="ProtNLM"/>
    </source>
</evidence>
<dbReference type="AlphaFoldDB" id="A0A965ZED2"/>
<reference evidence="4" key="1">
    <citation type="submission" date="2020-01" db="EMBL/GenBank/DDBJ databases">
        <authorList>
            <person name="Seo Y.L."/>
        </authorList>
    </citation>
    <scope>NUCLEOTIDE SEQUENCE</scope>
    <source>
        <strain evidence="4">R11</strain>
    </source>
</reference>
<dbReference type="SUPFAM" id="SSF117281">
    <property type="entry name" value="Kelch motif"/>
    <property type="match status" value="1"/>
</dbReference>
<keyword evidence="3" id="KW-0732">Signal</keyword>
<feature type="signal peptide" evidence="3">
    <location>
        <begin position="1"/>
        <end position="21"/>
    </location>
</feature>
<dbReference type="Gene3D" id="2.120.10.80">
    <property type="entry name" value="Kelch-type beta propeller"/>
    <property type="match status" value="2"/>
</dbReference>
<evidence type="ECO:0000313" key="5">
    <source>
        <dbReference type="Proteomes" id="UP000638732"/>
    </source>
</evidence>
<accession>A0A965ZED2</accession>
<sequence length="328" mass="36054">MKTLKHTLLGCLLMLTLAATAQKTAKPQLVFKSLHDMPYRLVWPATVTDGKYIYALNGYVPTGGGFSTNALKYDPQTDKWTTFSKKLGYKIQTAAAYASDGYTYQFGGRNYNGRQITQGVQQVNMQTGEPTHLSVYNPMAGTYGSASTWGNKIYVYGGTQENHHTLSSLYEFDVQSQKFTQLANMPESLQAAGTIVNGVLYTFGGYDEFLTRASQSINAYDIKTNKWSKVGKLPQAVSANCVVASGNLIFVVGNYDEETFIGYFDVNTQKFTQLKSNMEGRRAAGAAIIDNKLYVFGGTSKFHTTNGGINTVQVADINQLVTTYSANR</sequence>
<keyword evidence="1" id="KW-0880">Kelch repeat</keyword>
<keyword evidence="2" id="KW-0677">Repeat</keyword>
<feature type="chain" id="PRO_5037447406" description="Galactose oxidase" evidence="3">
    <location>
        <begin position="22"/>
        <end position="328"/>
    </location>
</feature>
<protein>
    <recommendedName>
        <fullName evidence="6">Galactose oxidase</fullName>
    </recommendedName>
</protein>
<dbReference type="Proteomes" id="UP000638732">
    <property type="component" value="Unassembled WGS sequence"/>
</dbReference>
<dbReference type="PANTHER" id="PTHR46260:SF3">
    <property type="entry name" value="RING-TYPE DOMAIN-CONTAINING PROTEIN"/>
    <property type="match status" value="1"/>
</dbReference>
<dbReference type="SMART" id="SM00612">
    <property type="entry name" value="Kelch"/>
    <property type="match status" value="4"/>
</dbReference>
<organism evidence="4 5">
    <name type="scientific">Mucilaginibacter agri</name>
    <dbReference type="NCBI Taxonomy" id="2695265"/>
    <lineage>
        <taxon>Bacteria</taxon>
        <taxon>Pseudomonadati</taxon>
        <taxon>Bacteroidota</taxon>
        <taxon>Sphingobacteriia</taxon>
        <taxon>Sphingobacteriales</taxon>
        <taxon>Sphingobacteriaceae</taxon>
        <taxon>Mucilaginibacter</taxon>
    </lineage>
</organism>